<dbReference type="Pfam" id="PF00990">
    <property type="entry name" value="GGDEF"/>
    <property type="match status" value="1"/>
</dbReference>
<reference evidence="5 6" key="1">
    <citation type="submission" date="2015-05" db="EMBL/GenBank/DDBJ databases">
        <title>Complete genome of Marinobacter psychrophilus strain 20041T isolated from sea-ice of the Canadian Basin.</title>
        <authorList>
            <person name="Song L."/>
            <person name="Ren L."/>
            <person name="Yu Y."/>
            <person name="Wang X."/>
        </authorList>
    </citation>
    <scope>NUCLEOTIDE SEQUENCE [LARGE SCALE GENOMIC DNA]</scope>
    <source>
        <strain evidence="5 6">20041</strain>
    </source>
</reference>
<keyword evidence="3" id="KW-0812">Transmembrane</keyword>
<dbReference type="KEGG" id="mpq:ABA45_04190"/>
<feature type="transmembrane region" description="Helical" evidence="3">
    <location>
        <begin position="12"/>
        <end position="28"/>
    </location>
</feature>
<feature type="transmembrane region" description="Helical" evidence="3">
    <location>
        <begin position="135"/>
        <end position="153"/>
    </location>
</feature>
<feature type="transmembrane region" description="Helical" evidence="3">
    <location>
        <begin position="111"/>
        <end position="128"/>
    </location>
</feature>
<sequence length="331" mass="35721">MIETRLRTRTHGIAYLLTALFLLMLGLLNLRYGFYGLFFIALAMAVLAGSGLAYTIMNRRQQLIAKGHFVVLCTLNGAVLATSAASQSQVAGHWAMPLLALNLLILPLREGLGLSLLLLVLMTLLLMLKAGTTEALAAFGGMAMLIGTGALAVRRYSTMAQSANDLTIIDPSTGAHHGRFLDENLQQEISRAEATGHPLSVIALDIDHANEVATLHGNDTLTALQRQIIQQLFEIIRAGDTLYTLSQSTLFLILPFTPEEGARVIAERIRRTIAERQWLPVESSSVSLGCTTRLPADSESNALIKRAHIGASQVRKTGGNSVRFVPGTVAL</sequence>
<dbReference type="PATRIC" id="fig|330734.3.peg.896"/>
<gene>
    <name evidence="5" type="ORF">ABA45_04190</name>
</gene>
<dbReference type="STRING" id="330734.ABA45_04190"/>
<dbReference type="GO" id="GO:0005886">
    <property type="term" value="C:plasma membrane"/>
    <property type="evidence" value="ECO:0007669"/>
    <property type="project" value="TreeGrafter"/>
</dbReference>
<dbReference type="InterPro" id="IPR050469">
    <property type="entry name" value="Diguanylate_Cyclase"/>
</dbReference>
<accession>A0A0H4I277</accession>
<dbReference type="InterPro" id="IPR043128">
    <property type="entry name" value="Rev_trsase/Diguanyl_cyclase"/>
</dbReference>
<dbReference type="SMART" id="SM00267">
    <property type="entry name" value="GGDEF"/>
    <property type="match status" value="1"/>
</dbReference>
<protein>
    <recommendedName>
        <fullName evidence="1">diguanylate cyclase</fullName>
        <ecNumber evidence="1">2.7.7.65</ecNumber>
    </recommendedName>
</protein>
<evidence type="ECO:0000313" key="5">
    <source>
        <dbReference type="EMBL" id="AKO51720.1"/>
    </source>
</evidence>
<comment type="catalytic activity">
    <reaction evidence="2">
        <text>2 GTP = 3',3'-c-di-GMP + 2 diphosphate</text>
        <dbReference type="Rhea" id="RHEA:24898"/>
        <dbReference type="ChEBI" id="CHEBI:33019"/>
        <dbReference type="ChEBI" id="CHEBI:37565"/>
        <dbReference type="ChEBI" id="CHEBI:58805"/>
        <dbReference type="EC" id="2.7.7.65"/>
    </reaction>
</comment>
<dbReference type="PANTHER" id="PTHR45138">
    <property type="entry name" value="REGULATORY COMPONENTS OF SENSORY TRANSDUCTION SYSTEM"/>
    <property type="match status" value="1"/>
</dbReference>
<dbReference type="InterPro" id="IPR000160">
    <property type="entry name" value="GGDEF_dom"/>
</dbReference>
<dbReference type="GO" id="GO:0052621">
    <property type="term" value="F:diguanylate cyclase activity"/>
    <property type="evidence" value="ECO:0007669"/>
    <property type="project" value="UniProtKB-EC"/>
</dbReference>
<dbReference type="InterPro" id="IPR029787">
    <property type="entry name" value="Nucleotide_cyclase"/>
</dbReference>
<dbReference type="GO" id="GO:0043709">
    <property type="term" value="P:cell adhesion involved in single-species biofilm formation"/>
    <property type="evidence" value="ECO:0007669"/>
    <property type="project" value="TreeGrafter"/>
</dbReference>
<dbReference type="PANTHER" id="PTHR45138:SF9">
    <property type="entry name" value="DIGUANYLATE CYCLASE DGCM-RELATED"/>
    <property type="match status" value="1"/>
</dbReference>
<feature type="transmembrane region" description="Helical" evidence="3">
    <location>
        <begin position="34"/>
        <end position="57"/>
    </location>
</feature>
<keyword evidence="3" id="KW-1133">Transmembrane helix</keyword>
<dbReference type="RefSeq" id="WP_048384441.1">
    <property type="nucleotide sequence ID" value="NZ_CP011494.1"/>
</dbReference>
<evidence type="ECO:0000313" key="6">
    <source>
        <dbReference type="Proteomes" id="UP000036406"/>
    </source>
</evidence>
<dbReference type="SUPFAM" id="SSF55073">
    <property type="entry name" value="Nucleotide cyclase"/>
    <property type="match status" value="1"/>
</dbReference>
<dbReference type="AlphaFoldDB" id="A0A0H4I277"/>
<dbReference type="Proteomes" id="UP000036406">
    <property type="component" value="Chromosome"/>
</dbReference>
<feature type="transmembrane region" description="Helical" evidence="3">
    <location>
        <begin position="69"/>
        <end position="91"/>
    </location>
</feature>
<organism evidence="5 6">
    <name type="scientific">Marinobacter psychrophilus</name>
    <dbReference type="NCBI Taxonomy" id="330734"/>
    <lineage>
        <taxon>Bacteria</taxon>
        <taxon>Pseudomonadati</taxon>
        <taxon>Pseudomonadota</taxon>
        <taxon>Gammaproteobacteria</taxon>
        <taxon>Pseudomonadales</taxon>
        <taxon>Marinobacteraceae</taxon>
        <taxon>Marinobacter</taxon>
    </lineage>
</organism>
<name>A0A0H4I277_9GAMM</name>
<dbReference type="NCBIfam" id="TIGR00254">
    <property type="entry name" value="GGDEF"/>
    <property type="match status" value="1"/>
</dbReference>
<evidence type="ECO:0000256" key="1">
    <source>
        <dbReference type="ARBA" id="ARBA00012528"/>
    </source>
</evidence>
<feature type="domain" description="GGDEF" evidence="4">
    <location>
        <begin position="197"/>
        <end position="327"/>
    </location>
</feature>
<proteinExistence type="predicted"/>
<keyword evidence="3" id="KW-0472">Membrane</keyword>
<dbReference type="EC" id="2.7.7.65" evidence="1"/>
<keyword evidence="6" id="KW-1185">Reference proteome</keyword>
<evidence type="ECO:0000259" key="4">
    <source>
        <dbReference type="PROSITE" id="PS50887"/>
    </source>
</evidence>
<dbReference type="GO" id="GO:1902201">
    <property type="term" value="P:negative regulation of bacterial-type flagellum-dependent cell motility"/>
    <property type="evidence" value="ECO:0007669"/>
    <property type="project" value="TreeGrafter"/>
</dbReference>
<evidence type="ECO:0000256" key="2">
    <source>
        <dbReference type="ARBA" id="ARBA00034247"/>
    </source>
</evidence>
<evidence type="ECO:0000256" key="3">
    <source>
        <dbReference type="SAM" id="Phobius"/>
    </source>
</evidence>
<dbReference type="EMBL" id="CP011494">
    <property type="protein sequence ID" value="AKO51720.1"/>
    <property type="molecule type" value="Genomic_DNA"/>
</dbReference>
<dbReference type="PROSITE" id="PS50887">
    <property type="entry name" value="GGDEF"/>
    <property type="match status" value="1"/>
</dbReference>
<dbReference type="Gene3D" id="3.30.70.270">
    <property type="match status" value="1"/>
</dbReference>